<dbReference type="InterPro" id="IPR027417">
    <property type="entry name" value="P-loop_NTPase"/>
</dbReference>
<dbReference type="InterPro" id="IPR003593">
    <property type="entry name" value="AAA+_ATPase"/>
</dbReference>
<proteinExistence type="predicted"/>
<dbReference type="SUPFAM" id="SSF52540">
    <property type="entry name" value="P-loop containing nucleoside triphosphate hydrolases"/>
    <property type="match status" value="1"/>
</dbReference>
<dbReference type="Pfam" id="PF13086">
    <property type="entry name" value="AAA_11"/>
    <property type="match status" value="2"/>
</dbReference>
<accession>A0A7N0T4W9</accession>
<dbReference type="AlphaFoldDB" id="A0A7N0T4W9"/>
<keyword evidence="3" id="KW-0347">Helicase</keyword>
<dbReference type="GO" id="GO:0005524">
    <property type="term" value="F:ATP binding"/>
    <property type="evidence" value="ECO:0007669"/>
    <property type="project" value="UniProtKB-KW"/>
</dbReference>
<dbReference type="GO" id="GO:0009553">
    <property type="term" value="P:embryo sac development"/>
    <property type="evidence" value="ECO:0007669"/>
    <property type="project" value="EnsemblPlants"/>
</dbReference>
<dbReference type="Proteomes" id="UP000594263">
    <property type="component" value="Unplaced"/>
</dbReference>
<dbReference type="Pfam" id="PF13087">
    <property type="entry name" value="AAA_12"/>
    <property type="match status" value="1"/>
</dbReference>
<dbReference type="Gene3D" id="3.40.50.300">
    <property type="entry name" value="P-loop containing nucleotide triphosphate hydrolases"/>
    <property type="match status" value="2"/>
</dbReference>
<dbReference type="SMART" id="SM00382">
    <property type="entry name" value="AAA"/>
    <property type="match status" value="1"/>
</dbReference>
<dbReference type="PANTHER" id="PTHR10887">
    <property type="entry name" value="DNA2/NAM7 HELICASE FAMILY"/>
    <property type="match status" value="1"/>
</dbReference>
<evidence type="ECO:0000259" key="6">
    <source>
        <dbReference type="SMART" id="SM00382"/>
    </source>
</evidence>
<feature type="region of interest" description="Disordered" evidence="5">
    <location>
        <begin position="793"/>
        <end position="831"/>
    </location>
</feature>
<evidence type="ECO:0000256" key="3">
    <source>
        <dbReference type="ARBA" id="ARBA00022806"/>
    </source>
</evidence>
<keyword evidence="4" id="KW-0067">ATP-binding</keyword>
<keyword evidence="1" id="KW-0547">Nucleotide-binding</keyword>
<protein>
    <recommendedName>
        <fullName evidence="6">AAA+ ATPase domain-containing protein</fullName>
    </recommendedName>
</protein>
<evidence type="ECO:0000256" key="4">
    <source>
        <dbReference type="ARBA" id="ARBA00022840"/>
    </source>
</evidence>
<sequence length="831" mass="93181">MAIGKNLDQDDSYIVRFCKVVLGWDYFRLVTDSKKYEQGIGDGKAFGLKKVKDTYEDVDDYISTYEPLLFEEVKAQIIQGQNKEDEVIEWRQGAIKECEDNGEFYFPSVVHDSVAGEFIAQNDLLLLSKEKFDRIPTSYAFAMVEHRVKADESMQCVRLRMYLNGEDKQSIDENKSLARVINMRSLVSRSGSSVYILKICSLSTIFREYVALQSVGSLPFKDLILKAPKEIRPNEKAWRVPGPLMDYIRTDHNESQQGAICEGLSRKPFVLIQGPPGTGKTQTILGLLSALLHSTPGRVQSERGLRGEVLDMPIEEKFNHWAKACPWLTGMNPRDELPTDGGDFPINGNELKPEVIDPARNTRVRVLVCAPSNNALDEIVLRILSTGVRDQNNRAYNPKIVRVGLKPHHSVEAVSMDKLVEQKRREQTSDDKPKGGALDFETIRAQILDEAAIVFSTLGFSGAAVSKLNRGFDVVIIDEAAQAVEPSTLVPLVNGCKQVFLIGDPEQLPATVISPVAVKFEYGKSLFKRFQSAGYEVKMLQTQYRMHPEIRSFPSKEFYHDALEDGDDIVSQTKRPWHRYKCFGPFCFFDIHEGVESERSGKGSWVNEDEAEFVIHLHERLVSKYADLKSSSRLAIISPYKHQVSLLRERFKEKYKSEASKIVDINTVDGFQGREKDVAIFSCVRANRDGRIGFLSDSRRMNVGITRARSSILVVGSASTLKKGDEHWKNLVQSAETVQREENGETKTVNCFLKVSKPYAVFFRDENLNTMLSSEFPAPKAHAPVKTSVVVSHNNETTDAGGMADDQEAADDYGEADGGGYDDDGGGFDED</sequence>
<dbReference type="InterPro" id="IPR047187">
    <property type="entry name" value="SF1_C_Upf1"/>
</dbReference>
<dbReference type="GO" id="GO:0005694">
    <property type="term" value="C:chromosome"/>
    <property type="evidence" value="ECO:0007669"/>
    <property type="project" value="UniProtKB-ARBA"/>
</dbReference>
<evidence type="ECO:0000256" key="5">
    <source>
        <dbReference type="SAM" id="MobiDB-lite"/>
    </source>
</evidence>
<dbReference type="InterPro" id="IPR041677">
    <property type="entry name" value="DNA2/NAM7_AAA_11"/>
</dbReference>
<dbReference type="OMA" id="DQAWKIS"/>
<dbReference type="GO" id="GO:0010183">
    <property type="term" value="P:pollen tube guidance"/>
    <property type="evidence" value="ECO:0007669"/>
    <property type="project" value="EnsemblPlants"/>
</dbReference>
<dbReference type="Gramene" id="Kaladp0022s0130.1.v1.1">
    <property type="protein sequence ID" value="Kaladp0022s0130.1.v1.1"/>
    <property type="gene ID" value="Kaladp0022s0130.v1.1"/>
</dbReference>
<dbReference type="EnsemblPlants" id="Kaladp0022s0130.1.v1.1">
    <property type="protein sequence ID" value="Kaladp0022s0130.1.v1.1"/>
    <property type="gene ID" value="Kaladp0022s0130.v1.1"/>
</dbReference>
<dbReference type="InterPro" id="IPR045055">
    <property type="entry name" value="DNA2/NAM7-like"/>
</dbReference>
<dbReference type="CDD" id="cd18808">
    <property type="entry name" value="SF1_C_Upf1"/>
    <property type="match status" value="1"/>
</dbReference>
<evidence type="ECO:0000256" key="1">
    <source>
        <dbReference type="ARBA" id="ARBA00022741"/>
    </source>
</evidence>
<dbReference type="GO" id="GO:0016787">
    <property type="term" value="F:hydrolase activity"/>
    <property type="evidence" value="ECO:0007669"/>
    <property type="project" value="UniProtKB-KW"/>
</dbReference>
<dbReference type="GO" id="GO:0004386">
    <property type="term" value="F:helicase activity"/>
    <property type="evidence" value="ECO:0007669"/>
    <property type="project" value="UniProtKB-KW"/>
</dbReference>
<evidence type="ECO:0000313" key="7">
    <source>
        <dbReference type="EnsemblPlants" id="Kaladp0022s0130.1.v1.1"/>
    </source>
</evidence>
<evidence type="ECO:0000313" key="8">
    <source>
        <dbReference type="Proteomes" id="UP000594263"/>
    </source>
</evidence>
<reference evidence="7" key="1">
    <citation type="submission" date="2021-01" db="UniProtKB">
        <authorList>
            <consortium name="EnsemblPlants"/>
        </authorList>
    </citation>
    <scope>IDENTIFICATION</scope>
</reference>
<keyword evidence="2" id="KW-0378">Hydrolase</keyword>
<feature type="domain" description="AAA+ ATPase" evidence="6">
    <location>
        <begin position="266"/>
        <end position="526"/>
    </location>
</feature>
<keyword evidence="8" id="KW-1185">Reference proteome</keyword>
<dbReference type="PANTHER" id="PTHR10887:SF538">
    <property type="entry name" value="HELICASE MAGATAMA 3-RELATED"/>
    <property type="match status" value="1"/>
</dbReference>
<dbReference type="CDD" id="cd18042">
    <property type="entry name" value="DEXXQc_SETX"/>
    <property type="match status" value="1"/>
</dbReference>
<name>A0A7N0T4W9_KALFE</name>
<dbReference type="FunFam" id="3.40.50.300:FF:000326">
    <property type="entry name" value="P-loop containing nucleoside triphosphate hydrolase"/>
    <property type="match status" value="1"/>
</dbReference>
<dbReference type="GO" id="GO:0009875">
    <property type="term" value="P:pollen-pistil interaction"/>
    <property type="evidence" value="ECO:0007669"/>
    <property type="project" value="EnsemblPlants"/>
</dbReference>
<feature type="compositionally biased region" description="Acidic residues" evidence="5">
    <location>
        <begin position="805"/>
        <end position="831"/>
    </location>
</feature>
<evidence type="ECO:0000256" key="2">
    <source>
        <dbReference type="ARBA" id="ARBA00022801"/>
    </source>
</evidence>
<dbReference type="InterPro" id="IPR041679">
    <property type="entry name" value="DNA2/NAM7-like_C"/>
</dbReference>
<organism evidence="7 8">
    <name type="scientific">Kalanchoe fedtschenkoi</name>
    <name type="common">Lavender scallops</name>
    <name type="synonym">South American air plant</name>
    <dbReference type="NCBI Taxonomy" id="63787"/>
    <lineage>
        <taxon>Eukaryota</taxon>
        <taxon>Viridiplantae</taxon>
        <taxon>Streptophyta</taxon>
        <taxon>Embryophyta</taxon>
        <taxon>Tracheophyta</taxon>
        <taxon>Spermatophyta</taxon>
        <taxon>Magnoliopsida</taxon>
        <taxon>eudicotyledons</taxon>
        <taxon>Gunneridae</taxon>
        <taxon>Pentapetalae</taxon>
        <taxon>Saxifragales</taxon>
        <taxon>Crassulaceae</taxon>
        <taxon>Kalanchoe</taxon>
    </lineage>
</organism>